<reference evidence="2" key="1">
    <citation type="submission" date="2014-07" db="EMBL/GenBank/DDBJ databases">
        <authorList>
            <person name="Hornung V.Bastian."/>
        </authorList>
    </citation>
    <scope>NUCLEOTIDE SEQUENCE</scope>
    <source>
        <strain evidence="2">PCE-S</strain>
    </source>
</reference>
<protein>
    <submittedName>
        <fullName evidence="2">PIN domain</fullName>
    </submittedName>
</protein>
<dbReference type="PANTHER" id="PTHR34610">
    <property type="entry name" value="SSL7007 PROTEIN"/>
    <property type="match status" value="1"/>
</dbReference>
<dbReference type="InterPro" id="IPR029060">
    <property type="entry name" value="PIN-like_dom_sf"/>
</dbReference>
<dbReference type="RefSeq" id="WP_208926645.1">
    <property type="nucleotide sequence ID" value="NZ_LK996017.1"/>
</dbReference>
<proteinExistence type="predicted"/>
<gene>
    <name evidence="2" type="ORF">DPCES_5089</name>
</gene>
<dbReference type="SUPFAM" id="SSF88723">
    <property type="entry name" value="PIN domain-like"/>
    <property type="match status" value="1"/>
</dbReference>
<evidence type="ECO:0000259" key="1">
    <source>
        <dbReference type="Pfam" id="PF13470"/>
    </source>
</evidence>
<evidence type="ECO:0000313" key="2">
    <source>
        <dbReference type="EMBL" id="CDX04975.1"/>
    </source>
</evidence>
<dbReference type="InterPro" id="IPR002850">
    <property type="entry name" value="PIN_toxin-like"/>
</dbReference>
<name>A0A098B9C4_DESHA</name>
<dbReference type="PANTHER" id="PTHR34610:SF3">
    <property type="entry name" value="SSL7007 PROTEIN"/>
    <property type="match status" value="1"/>
</dbReference>
<dbReference type="AlphaFoldDB" id="A0A098B9C4"/>
<dbReference type="NCBIfam" id="TIGR00305">
    <property type="entry name" value="putative toxin-antitoxin system toxin component, PIN family"/>
    <property type="match status" value="1"/>
</dbReference>
<dbReference type="PATRIC" id="fig|49338.4.peg.5478"/>
<dbReference type="Pfam" id="PF13470">
    <property type="entry name" value="PIN_3"/>
    <property type="match status" value="1"/>
</dbReference>
<dbReference type="EMBL" id="LK996017">
    <property type="protein sequence ID" value="CDX04975.1"/>
    <property type="molecule type" value="Genomic_DNA"/>
</dbReference>
<organism evidence="2">
    <name type="scientific">Desulfitobacterium hafniense</name>
    <name type="common">Desulfitobacterium frappieri</name>
    <dbReference type="NCBI Taxonomy" id="49338"/>
    <lineage>
        <taxon>Bacteria</taxon>
        <taxon>Bacillati</taxon>
        <taxon>Bacillota</taxon>
        <taxon>Clostridia</taxon>
        <taxon>Eubacteriales</taxon>
        <taxon>Desulfitobacteriaceae</taxon>
        <taxon>Desulfitobacterium</taxon>
    </lineage>
</organism>
<feature type="domain" description="PIN" evidence="1">
    <location>
        <begin position="9"/>
        <end position="117"/>
    </location>
</feature>
<accession>A0A098B9C4</accession>
<dbReference type="InterPro" id="IPR002716">
    <property type="entry name" value="PIN_dom"/>
</dbReference>
<sequence>MNEKNNALRVFIDSNILVSATLSESSLSSKLLTLLIEEHHLIICTYSITEVSKVINRKFPKQLAKWDKFLTSLEFEIAYTPSDLTLVKVPYIRDPADLPILVSAMVAQPDILITGDMDFHTPEIREHFTIMTPREFLNFFSST</sequence>